<dbReference type="Proteomes" id="UP000505377">
    <property type="component" value="Chromosome"/>
</dbReference>
<evidence type="ECO:0000256" key="4">
    <source>
        <dbReference type="ARBA" id="ARBA00022448"/>
    </source>
</evidence>
<proteinExistence type="inferred from homology"/>
<keyword evidence="10" id="KW-1003">Cell membrane</keyword>
<dbReference type="GO" id="GO:0005524">
    <property type="term" value="F:ATP binding"/>
    <property type="evidence" value="ECO:0007669"/>
    <property type="project" value="UniProtKB-UniRule"/>
</dbReference>
<evidence type="ECO:0000256" key="8">
    <source>
        <dbReference type="ARBA" id="ARBA00023196"/>
    </source>
</evidence>
<dbReference type="RefSeq" id="WP_172158763.1">
    <property type="nucleotide sequence ID" value="NZ_CP053564.1"/>
</dbReference>
<dbReference type="InterPro" id="IPR023632">
    <property type="entry name" value="ATP_synth_F1_gsu_CS"/>
</dbReference>
<protein>
    <recommendedName>
        <fullName evidence="10">ATP synthase gamma chain</fullName>
    </recommendedName>
    <alternativeName>
        <fullName evidence="10">ATP synthase F1 sector gamma subunit</fullName>
    </alternativeName>
    <alternativeName>
        <fullName evidence="10">F-ATPase gamma subunit</fullName>
    </alternativeName>
</protein>
<dbReference type="GO" id="GO:0005886">
    <property type="term" value="C:plasma membrane"/>
    <property type="evidence" value="ECO:0007669"/>
    <property type="project" value="UniProtKB-SubCell"/>
</dbReference>
<comment type="subunit">
    <text evidence="10">F-type ATPases have 2 components, CF(1) - the catalytic core - and CF(0) - the membrane proton channel. CF(1) has five subunits: alpha(3), beta(3), gamma(1), delta(1), epsilon(1). CF(0) has three main subunits: a, b and c.</text>
</comment>
<dbReference type="CDD" id="cd12151">
    <property type="entry name" value="F1-ATPase_gamma"/>
    <property type="match status" value="1"/>
</dbReference>
<dbReference type="GO" id="GO:0045259">
    <property type="term" value="C:proton-transporting ATP synthase complex"/>
    <property type="evidence" value="ECO:0007669"/>
    <property type="project" value="UniProtKB-KW"/>
</dbReference>
<dbReference type="Pfam" id="PF00231">
    <property type="entry name" value="ATP-synt"/>
    <property type="match status" value="1"/>
</dbReference>
<dbReference type="KEGG" id="pbro:HOP40_14470"/>
<comment type="function">
    <text evidence="1 10">Produces ATP from ADP in the presence of a proton gradient across the membrane. The gamma chain is believed to be important in regulating ATPase activity and the flow of protons through the CF(0) complex.</text>
</comment>
<dbReference type="InterPro" id="IPR035968">
    <property type="entry name" value="ATP_synth_F1_ATPase_gsu"/>
</dbReference>
<comment type="similarity">
    <text evidence="3 10">Belongs to the ATPase gamma chain family.</text>
</comment>
<organism evidence="11 12">
    <name type="scientific">Pseudonocardia broussonetiae</name>
    <dbReference type="NCBI Taxonomy" id="2736640"/>
    <lineage>
        <taxon>Bacteria</taxon>
        <taxon>Bacillati</taxon>
        <taxon>Actinomycetota</taxon>
        <taxon>Actinomycetes</taxon>
        <taxon>Pseudonocardiales</taxon>
        <taxon>Pseudonocardiaceae</taxon>
        <taxon>Pseudonocardia</taxon>
    </lineage>
</organism>
<evidence type="ECO:0000256" key="5">
    <source>
        <dbReference type="ARBA" id="ARBA00022781"/>
    </source>
</evidence>
<dbReference type="GO" id="GO:0042777">
    <property type="term" value="P:proton motive force-driven plasma membrane ATP synthesis"/>
    <property type="evidence" value="ECO:0007669"/>
    <property type="project" value="UniProtKB-UniRule"/>
</dbReference>
<dbReference type="SUPFAM" id="SSF52943">
    <property type="entry name" value="ATP synthase (F1-ATPase), gamma subunit"/>
    <property type="match status" value="1"/>
</dbReference>
<dbReference type="NCBIfam" id="TIGR01146">
    <property type="entry name" value="ATPsyn_F1gamma"/>
    <property type="match status" value="1"/>
</dbReference>
<evidence type="ECO:0000313" key="12">
    <source>
        <dbReference type="Proteomes" id="UP000505377"/>
    </source>
</evidence>
<dbReference type="NCBIfam" id="NF004145">
    <property type="entry name" value="PRK05621.1-2"/>
    <property type="match status" value="1"/>
</dbReference>
<keyword evidence="4 10" id="KW-0813">Transport</keyword>
<keyword evidence="9 10" id="KW-0066">ATP synthesis</keyword>
<evidence type="ECO:0000256" key="9">
    <source>
        <dbReference type="ARBA" id="ARBA00023310"/>
    </source>
</evidence>
<keyword evidence="5 10" id="KW-0375">Hydrogen ion transport</keyword>
<keyword evidence="12" id="KW-1185">Reference proteome</keyword>
<dbReference type="PANTHER" id="PTHR11693:SF22">
    <property type="entry name" value="ATP SYNTHASE SUBUNIT GAMMA, MITOCHONDRIAL"/>
    <property type="match status" value="1"/>
</dbReference>
<accession>A0A6M6JFZ2</accession>
<dbReference type="PRINTS" id="PR00126">
    <property type="entry name" value="ATPASEGAMMA"/>
</dbReference>
<name>A0A6M6JFZ2_9PSEU</name>
<evidence type="ECO:0000256" key="2">
    <source>
        <dbReference type="ARBA" id="ARBA00004170"/>
    </source>
</evidence>
<evidence type="ECO:0000256" key="7">
    <source>
        <dbReference type="ARBA" id="ARBA00023136"/>
    </source>
</evidence>
<evidence type="ECO:0000256" key="3">
    <source>
        <dbReference type="ARBA" id="ARBA00007681"/>
    </source>
</evidence>
<keyword evidence="7 10" id="KW-0472">Membrane</keyword>
<dbReference type="AlphaFoldDB" id="A0A6M6JFZ2"/>
<evidence type="ECO:0000256" key="6">
    <source>
        <dbReference type="ARBA" id="ARBA00023065"/>
    </source>
</evidence>
<dbReference type="Gene3D" id="3.40.1380.10">
    <property type="match status" value="1"/>
</dbReference>
<dbReference type="Gene3D" id="1.10.287.80">
    <property type="entry name" value="ATP synthase, gamma subunit, helix hairpin domain"/>
    <property type="match status" value="2"/>
</dbReference>
<dbReference type="GO" id="GO:0046933">
    <property type="term" value="F:proton-transporting ATP synthase activity, rotational mechanism"/>
    <property type="evidence" value="ECO:0007669"/>
    <property type="project" value="UniProtKB-UniRule"/>
</dbReference>
<keyword evidence="6 10" id="KW-0406">Ion transport</keyword>
<comment type="subcellular location">
    <subcellularLocation>
        <location evidence="10">Cell membrane</location>
        <topology evidence="10">Peripheral membrane protein</topology>
    </subcellularLocation>
    <subcellularLocation>
        <location evidence="2">Membrane</location>
        <topology evidence="2">Peripheral membrane protein</topology>
    </subcellularLocation>
</comment>
<evidence type="ECO:0000256" key="1">
    <source>
        <dbReference type="ARBA" id="ARBA00003456"/>
    </source>
</evidence>
<reference evidence="11 12" key="1">
    <citation type="submission" date="2020-05" db="EMBL/GenBank/DDBJ databases">
        <authorList>
            <person name="Mo P."/>
        </authorList>
    </citation>
    <scope>NUCLEOTIDE SEQUENCE [LARGE SCALE GENOMIC DNA]</scope>
    <source>
        <strain evidence="11 12">Gen01</strain>
    </source>
</reference>
<gene>
    <name evidence="10" type="primary">atpG</name>
    <name evidence="11" type="ORF">HOP40_14470</name>
</gene>
<dbReference type="HAMAP" id="MF_00815">
    <property type="entry name" value="ATP_synth_gamma_bact"/>
    <property type="match status" value="1"/>
</dbReference>
<sequence>MAAQIRVLRRRIKSTQSIKKITRAMELIATSRIVKARARVEESKPYAEQMTAVLSELASNSALDHPLLVERENASRAAVLVVTSDRGQAGGYNAGVLKEAEQLQSLLREQGKEPVLYVIGRKGVNYYRFRRRTVEQSWTGFSEQPDYENAAEVARTLVAAFMAGSDDTVATDGEREAGDDGVRGVDELHLVYTQFVNMVTQTPQARRMAPMEVEYTGSETDRIAADEPIGAAAGGGTPQAAGGDEKKMQPLYEFEPNAEALFDALLPKYIGARLFAALLESAASESANRQRAMKAATDNANELIRTLTLESNQARQAQITQEISEIVGGADALVSTGSES</sequence>
<dbReference type="InterPro" id="IPR000131">
    <property type="entry name" value="ATP_synth_F1_gsu"/>
</dbReference>
<dbReference type="PANTHER" id="PTHR11693">
    <property type="entry name" value="ATP SYNTHASE GAMMA CHAIN"/>
    <property type="match status" value="1"/>
</dbReference>
<evidence type="ECO:0000256" key="10">
    <source>
        <dbReference type="HAMAP-Rule" id="MF_00815"/>
    </source>
</evidence>
<dbReference type="PROSITE" id="PS00153">
    <property type="entry name" value="ATPASE_GAMMA"/>
    <property type="match status" value="1"/>
</dbReference>
<keyword evidence="8 10" id="KW-0139">CF(1)</keyword>
<dbReference type="EMBL" id="CP053564">
    <property type="protein sequence ID" value="QJY46874.1"/>
    <property type="molecule type" value="Genomic_DNA"/>
</dbReference>
<evidence type="ECO:0000313" key="11">
    <source>
        <dbReference type="EMBL" id="QJY46874.1"/>
    </source>
</evidence>